<dbReference type="PANTHER" id="PTHR43479:SF11">
    <property type="entry name" value="ACREF_ENVCD OPERON REPRESSOR-RELATED"/>
    <property type="match status" value="1"/>
</dbReference>
<dbReference type="Gene3D" id="1.10.357.10">
    <property type="entry name" value="Tetracycline Repressor, domain 2"/>
    <property type="match status" value="1"/>
</dbReference>
<dbReference type="PROSITE" id="PS50977">
    <property type="entry name" value="HTH_TETR_2"/>
    <property type="match status" value="1"/>
</dbReference>
<organism evidence="4 5">
    <name type="scientific">Aminipila terrae</name>
    <dbReference type="NCBI Taxonomy" id="2697030"/>
    <lineage>
        <taxon>Bacteria</taxon>
        <taxon>Bacillati</taxon>
        <taxon>Bacillota</taxon>
        <taxon>Clostridia</taxon>
        <taxon>Peptostreptococcales</taxon>
        <taxon>Anaerovoracaceae</taxon>
        <taxon>Aminipila</taxon>
    </lineage>
</organism>
<dbReference type="RefSeq" id="WP_162363598.1">
    <property type="nucleotide sequence ID" value="NZ_CP047591.1"/>
</dbReference>
<protein>
    <submittedName>
        <fullName evidence="4">TetR family transcriptional regulator</fullName>
    </submittedName>
</protein>
<dbReference type="InterPro" id="IPR001647">
    <property type="entry name" value="HTH_TetR"/>
</dbReference>
<dbReference type="InterPro" id="IPR050624">
    <property type="entry name" value="HTH-type_Tx_Regulator"/>
</dbReference>
<evidence type="ECO:0000256" key="2">
    <source>
        <dbReference type="PROSITE-ProRule" id="PRU00335"/>
    </source>
</evidence>
<dbReference type="PRINTS" id="PR00455">
    <property type="entry name" value="HTHTETR"/>
</dbReference>
<dbReference type="SUPFAM" id="SSF48498">
    <property type="entry name" value="Tetracyclin repressor-like, C-terminal domain"/>
    <property type="match status" value="1"/>
</dbReference>
<dbReference type="PANTHER" id="PTHR43479">
    <property type="entry name" value="ACREF/ENVCD OPERON REPRESSOR-RELATED"/>
    <property type="match status" value="1"/>
</dbReference>
<sequence>MDKKNEILHAAYYLFAEKGYALSMSEIAEAVNIKTPSLYSHFKSKDEIIELIIRDQIEHCFDTIEKSTLKLKDKNCEEKLKSILFYVIDYYKKNSRLNFWRHISLLHNKKLKNISKTLIQERDSYISEHIKNCFAAGIKNKEIKDNVSEGQMYLYFSMIQGILNATFYVQKDEITIDDFASLAWEAYWTGIKV</sequence>
<dbReference type="Proteomes" id="UP000463883">
    <property type="component" value="Chromosome"/>
</dbReference>
<keyword evidence="5" id="KW-1185">Reference proteome</keyword>
<name>A0A6P1MIV0_9FIRM</name>
<evidence type="ECO:0000313" key="4">
    <source>
        <dbReference type="EMBL" id="QHI73837.1"/>
    </source>
</evidence>
<reference evidence="4 5" key="1">
    <citation type="submission" date="2020-01" db="EMBL/GenBank/DDBJ databases">
        <title>Genomic analysis of Aminipila sp. CBA3637.</title>
        <authorList>
            <person name="Kim Y.B."/>
            <person name="Roh S.W."/>
        </authorList>
    </citation>
    <scope>NUCLEOTIDE SEQUENCE [LARGE SCALE GENOMIC DNA]</scope>
    <source>
        <strain evidence="4 5">CBA3637</strain>
    </source>
</reference>
<accession>A0A6P1MIV0</accession>
<evidence type="ECO:0000256" key="1">
    <source>
        <dbReference type="ARBA" id="ARBA00023125"/>
    </source>
</evidence>
<evidence type="ECO:0000259" key="3">
    <source>
        <dbReference type="PROSITE" id="PS50977"/>
    </source>
</evidence>
<dbReference type="SUPFAM" id="SSF46689">
    <property type="entry name" value="Homeodomain-like"/>
    <property type="match status" value="1"/>
</dbReference>
<dbReference type="InterPro" id="IPR036271">
    <property type="entry name" value="Tet_transcr_reg_TetR-rel_C_sf"/>
</dbReference>
<dbReference type="KEGG" id="amic:Ami3637_16895"/>
<gene>
    <name evidence="4" type="ORF">Ami3637_16895</name>
</gene>
<evidence type="ECO:0000313" key="5">
    <source>
        <dbReference type="Proteomes" id="UP000463883"/>
    </source>
</evidence>
<dbReference type="InterPro" id="IPR009057">
    <property type="entry name" value="Homeodomain-like_sf"/>
</dbReference>
<dbReference type="AlphaFoldDB" id="A0A6P1MIV0"/>
<dbReference type="Gene3D" id="1.10.10.60">
    <property type="entry name" value="Homeodomain-like"/>
    <property type="match status" value="1"/>
</dbReference>
<feature type="domain" description="HTH tetR-type" evidence="3">
    <location>
        <begin position="1"/>
        <end position="60"/>
    </location>
</feature>
<dbReference type="Pfam" id="PF00440">
    <property type="entry name" value="TetR_N"/>
    <property type="match status" value="1"/>
</dbReference>
<proteinExistence type="predicted"/>
<feature type="DNA-binding region" description="H-T-H motif" evidence="2">
    <location>
        <begin position="23"/>
        <end position="42"/>
    </location>
</feature>
<dbReference type="GO" id="GO:0003677">
    <property type="term" value="F:DNA binding"/>
    <property type="evidence" value="ECO:0007669"/>
    <property type="project" value="UniProtKB-UniRule"/>
</dbReference>
<keyword evidence="1 2" id="KW-0238">DNA-binding</keyword>
<dbReference type="EMBL" id="CP047591">
    <property type="protein sequence ID" value="QHI73837.1"/>
    <property type="molecule type" value="Genomic_DNA"/>
</dbReference>